<evidence type="ECO:0000313" key="5">
    <source>
        <dbReference type="Proteomes" id="UP000094455"/>
    </source>
</evidence>
<keyword evidence="1" id="KW-0378">Hydrolase</keyword>
<dbReference type="GO" id="GO:0004331">
    <property type="term" value="F:fructose-2,6-bisphosphate 2-phosphatase activity"/>
    <property type="evidence" value="ECO:0007669"/>
    <property type="project" value="TreeGrafter"/>
</dbReference>
<reference evidence="4 5" key="1">
    <citation type="journal article" date="2016" name="Proc. Natl. Acad. Sci. U.S.A.">
        <title>Comparative genomics of biotechnologically important yeasts.</title>
        <authorList>
            <person name="Riley R."/>
            <person name="Haridas S."/>
            <person name="Wolfe K.H."/>
            <person name="Lopes M.R."/>
            <person name="Hittinger C.T."/>
            <person name="Goeker M."/>
            <person name="Salamov A.A."/>
            <person name="Wisecaver J.H."/>
            <person name="Long T.M."/>
            <person name="Calvey C.H."/>
            <person name="Aerts A.L."/>
            <person name="Barry K.W."/>
            <person name="Choi C."/>
            <person name="Clum A."/>
            <person name="Coughlan A.Y."/>
            <person name="Deshpande S."/>
            <person name="Douglass A.P."/>
            <person name="Hanson S.J."/>
            <person name="Klenk H.-P."/>
            <person name="LaButti K.M."/>
            <person name="Lapidus A."/>
            <person name="Lindquist E.A."/>
            <person name="Lipzen A.M."/>
            <person name="Meier-Kolthoff J.P."/>
            <person name="Ohm R.A."/>
            <person name="Otillar R.P."/>
            <person name="Pangilinan J.L."/>
            <person name="Peng Y."/>
            <person name="Rokas A."/>
            <person name="Rosa C.A."/>
            <person name="Scheuner C."/>
            <person name="Sibirny A.A."/>
            <person name="Slot J.C."/>
            <person name="Stielow J.B."/>
            <person name="Sun H."/>
            <person name="Kurtzman C.P."/>
            <person name="Blackwell M."/>
            <person name="Grigoriev I.V."/>
            <person name="Jeffries T.W."/>
        </authorList>
    </citation>
    <scope>NUCLEOTIDE SEQUENCE [LARGE SCALE GENOMIC DNA]</scope>
    <source>
        <strain evidence="4 5">NRRL Y-2026</strain>
    </source>
</reference>
<proteinExistence type="predicted"/>
<dbReference type="PANTHER" id="PTHR46517">
    <property type="entry name" value="FRUCTOSE-2,6-BISPHOSPHATASE TIGAR"/>
    <property type="match status" value="1"/>
</dbReference>
<dbReference type="InterPro" id="IPR001345">
    <property type="entry name" value="PG/BPGM_mutase_AS"/>
</dbReference>
<dbReference type="GeneID" id="30181496"/>
<sequence length="226" mass="25523">MENQDSSVIRVFVVRHGQTAWNIEKILQGHQDIALNETGHSQARLLGSRFKDIDFDMWISSDLKRCIQTTQGIEAAVGADKVPGQFVKSPAFRERFMGDVEGMKIGEAKAKYGDGFRNRGEKKEDMIARIYKRWLECLAMCAQEGYRNVLLCTHGGVIRNFVNYLYHEQGYQLGPGMTAADLRVPYNTSVTVLDIKRADICAGTIERFGCTEHLGEQKEVGDKDLR</sequence>
<dbReference type="GO" id="GO:0005829">
    <property type="term" value="C:cytosol"/>
    <property type="evidence" value="ECO:0007669"/>
    <property type="project" value="TreeGrafter"/>
</dbReference>
<dbReference type="SUPFAM" id="SSF53254">
    <property type="entry name" value="Phosphoglycerate mutase-like"/>
    <property type="match status" value="1"/>
</dbReference>
<dbReference type="STRING" id="763406.A0A1E3NDX7"/>
<dbReference type="Pfam" id="PF00300">
    <property type="entry name" value="His_Phos_1"/>
    <property type="match status" value="1"/>
</dbReference>
<protein>
    <recommendedName>
        <fullName evidence="6">Phosphoglycerate mutase</fullName>
    </recommendedName>
</protein>
<organism evidence="4 5">
    <name type="scientific">Pichia membranifaciens NRRL Y-2026</name>
    <dbReference type="NCBI Taxonomy" id="763406"/>
    <lineage>
        <taxon>Eukaryota</taxon>
        <taxon>Fungi</taxon>
        <taxon>Dikarya</taxon>
        <taxon>Ascomycota</taxon>
        <taxon>Saccharomycotina</taxon>
        <taxon>Pichiomycetes</taxon>
        <taxon>Pichiales</taxon>
        <taxon>Pichiaceae</taxon>
        <taxon>Pichia</taxon>
    </lineage>
</organism>
<feature type="binding site" evidence="3">
    <location>
        <position position="65"/>
    </location>
    <ligand>
        <name>substrate</name>
    </ligand>
</feature>
<evidence type="ECO:0000256" key="3">
    <source>
        <dbReference type="PIRSR" id="PIRSR613078-2"/>
    </source>
</evidence>
<accession>A0A1E3NDX7</accession>
<evidence type="ECO:0000256" key="1">
    <source>
        <dbReference type="ARBA" id="ARBA00022801"/>
    </source>
</evidence>
<gene>
    <name evidence="4" type="ORF">PICMEDRAFT_74588</name>
</gene>
<keyword evidence="5" id="KW-1185">Reference proteome</keyword>
<dbReference type="InterPro" id="IPR029033">
    <property type="entry name" value="His_PPase_superfam"/>
</dbReference>
<dbReference type="Gene3D" id="3.40.50.1240">
    <property type="entry name" value="Phosphoglycerate mutase-like"/>
    <property type="match status" value="1"/>
</dbReference>
<dbReference type="RefSeq" id="XP_019015450.1">
    <property type="nucleotide sequence ID" value="XM_019164809.1"/>
</dbReference>
<dbReference type="InterPro" id="IPR013078">
    <property type="entry name" value="His_Pase_superF_clade-1"/>
</dbReference>
<dbReference type="Proteomes" id="UP000094455">
    <property type="component" value="Unassembled WGS sequence"/>
</dbReference>
<dbReference type="GO" id="GO:0043456">
    <property type="term" value="P:regulation of pentose-phosphate shunt"/>
    <property type="evidence" value="ECO:0007669"/>
    <property type="project" value="TreeGrafter"/>
</dbReference>
<feature type="binding site" evidence="3">
    <location>
        <begin position="15"/>
        <end position="22"/>
    </location>
    <ligand>
        <name>substrate</name>
    </ligand>
</feature>
<dbReference type="PROSITE" id="PS00175">
    <property type="entry name" value="PG_MUTASE"/>
    <property type="match status" value="1"/>
</dbReference>
<dbReference type="GO" id="GO:0045820">
    <property type="term" value="P:negative regulation of glycolytic process"/>
    <property type="evidence" value="ECO:0007669"/>
    <property type="project" value="TreeGrafter"/>
</dbReference>
<dbReference type="EMBL" id="KV454007">
    <property type="protein sequence ID" value="ODQ44337.1"/>
    <property type="molecule type" value="Genomic_DNA"/>
</dbReference>
<evidence type="ECO:0008006" key="6">
    <source>
        <dbReference type="Google" id="ProtNLM"/>
    </source>
</evidence>
<feature type="active site" description="Tele-phosphohistidine intermediate" evidence="2">
    <location>
        <position position="16"/>
    </location>
</feature>
<evidence type="ECO:0000313" key="4">
    <source>
        <dbReference type="EMBL" id="ODQ44337.1"/>
    </source>
</evidence>
<dbReference type="CDD" id="cd07067">
    <property type="entry name" value="HP_PGM_like"/>
    <property type="match status" value="1"/>
</dbReference>
<dbReference type="InterPro" id="IPR051695">
    <property type="entry name" value="Phosphoglycerate_Mutase"/>
</dbReference>
<dbReference type="PANTHER" id="PTHR46517:SF1">
    <property type="entry name" value="FRUCTOSE-2,6-BISPHOSPHATASE TIGAR"/>
    <property type="match status" value="1"/>
</dbReference>
<dbReference type="SMART" id="SM00855">
    <property type="entry name" value="PGAM"/>
    <property type="match status" value="1"/>
</dbReference>
<name>A0A1E3NDX7_9ASCO</name>
<feature type="active site" description="Proton donor/acceptor" evidence="2">
    <location>
        <position position="94"/>
    </location>
</feature>
<dbReference type="AlphaFoldDB" id="A0A1E3NDX7"/>
<evidence type="ECO:0000256" key="2">
    <source>
        <dbReference type="PIRSR" id="PIRSR613078-1"/>
    </source>
</evidence>
<dbReference type="OrthoDB" id="354304at2759"/>